<evidence type="ECO:0000313" key="3">
    <source>
        <dbReference type="Proteomes" id="UP001066276"/>
    </source>
</evidence>
<comment type="caution">
    <text evidence="2">The sequence shown here is derived from an EMBL/GenBank/DDBJ whole genome shotgun (WGS) entry which is preliminary data.</text>
</comment>
<protein>
    <submittedName>
        <fullName evidence="2">Uncharacterized protein</fullName>
    </submittedName>
</protein>
<organism evidence="2 3">
    <name type="scientific">Pleurodeles waltl</name>
    <name type="common">Iberian ribbed newt</name>
    <dbReference type="NCBI Taxonomy" id="8319"/>
    <lineage>
        <taxon>Eukaryota</taxon>
        <taxon>Metazoa</taxon>
        <taxon>Chordata</taxon>
        <taxon>Craniata</taxon>
        <taxon>Vertebrata</taxon>
        <taxon>Euteleostomi</taxon>
        <taxon>Amphibia</taxon>
        <taxon>Batrachia</taxon>
        <taxon>Caudata</taxon>
        <taxon>Salamandroidea</taxon>
        <taxon>Salamandridae</taxon>
        <taxon>Pleurodelinae</taxon>
        <taxon>Pleurodeles</taxon>
    </lineage>
</organism>
<dbReference type="Proteomes" id="UP001066276">
    <property type="component" value="Chromosome 2_1"/>
</dbReference>
<dbReference type="AlphaFoldDB" id="A0AAV7V3Y5"/>
<name>A0AAV7V3Y5_PLEWA</name>
<keyword evidence="3" id="KW-1185">Reference proteome</keyword>
<evidence type="ECO:0000256" key="1">
    <source>
        <dbReference type="SAM" id="MobiDB-lite"/>
    </source>
</evidence>
<evidence type="ECO:0000313" key="2">
    <source>
        <dbReference type="EMBL" id="KAJ1196144.1"/>
    </source>
</evidence>
<feature type="region of interest" description="Disordered" evidence="1">
    <location>
        <begin position="20"/>
        <end position="72"/>
    </location>
</feature>
<gene>
    <name evidence="2" type="ORF">NDU88_000019</name>
</gene>
<accession>A0AAV7V3Y5</accession>
<dbReference type="EMBL" id="JANPWB010000003">
    <property type="protein sequence ID" value="KAJ1196144.1"/>
    <property type="molecule type" value="Genomic_DNA"/>
</dbReference>
<sequence>MGVPKQEQPVKIWGVAGETSWTKGDFPRRREEQTALGRGSEKVLPKKMKTRFGSFQEENTAERLNGSEVSAN</sequence>
<proteinExistence type="predicted"/>
<feature type="compositionally biased region" description="Basic and acidic residues" evidence="1">
    <location>
        <begin position="25"/>
        <end position="44"/>
    </location>
</feature>
<reference evidence="2" key="1">
    <citation type="journal article" date="2022" name="bioRxiv">
        <title>Sequencing and chromosome-scale assembly of the giantPleurodeles waltlgenome.</title>
        <authorList>
            <person name="Brown T."/>
            <person name="Elewa A."/>
            <person name="Iarovenko S."/>
            <person name="Subramanian E."/>
            <person name="Araus A.J."/>
            <person name="Petzold A."/>
            <person name="Susuki M."/>
            <person name="Suzuki K.-i.T."/>
            <person name="Hayashi T."/>
            <person name="Toyoda A."/>
            <person name="Oliveira C."/>
            <person name="Osipova E."/>
            <person name="Leigh N.D."/>
            <person name="Simon A."/>
            <person name="Yun M.H."/>
        </authorList>
    </citation>
    <scope>NUCLEOTIDE SEQUENCE</scope>
    <source>
        <strain evidence="2">20211129_DDA</strain>
        <tissue evidence="2">Liver</tissue>
    </source>
</reference>